<evidence type="ECO:0000256" key="7">
    <source>
        <dbReference type="ARBA" id="ARBA00047899"/>
    </source>
</evidence>
<dbReference type="SMART" id="SM00220">
    <property type="entry name" value="S_TKc"/>
    <property type="match status" value="1"/>
</dbReference>
<sequence length="638" mass="70874">MQAGYLLNERYKIIRTLGEGGMATVYLAEDIFLNREVAIKILRLDLRDDSAALRRFHREARALTELSNPHIVNIYDISEKNGLQYLVMEYVPGTNLKEYIESHHPLTYPRVVEIMLQILSAVKEAHRHGIIHRDLKPQNILIDTEGNIKITDFGIAVAVAEDTMTRTNTLMGSVHYISPEQARGSIITKQSDIYSLGIILFEMLTGHVPYEGETAVAIALKHYQSEMPSVKEYDQQIPQSLENVVLHATAKDLASRYQNVDEMEMDLSNALDQSRLNEPKWHGRQQVEAETMVLPNIKDEASQPPKKFTKKRRQVLLGGLLVVSLMLIAGLVYLLMSPKEVTVPDVRGMTIAEAQESLNGEKLALGKIRRHYSSKYYSGQIITTNPEPDTTVKQKSKIDVVLSKGQRKEPFGDYRGQNYQTVAKKLTKKGVSVTKTGQYSNKVAKGRIISQSISAHKKVSFNETNVIFTVSAGAKSERLRDLSNYTEKSAQDYANDLGLKLVVNEADSSSLPGMVIAQQPQAGTKVKAGDTLTVTIAKNDGSSYTSSNAASSSTDTTTGATTFSFDVEVPYAATNAGNNKVQIYIADSNHRYSDVYQTATITKDTNFSLTFTLKPEETGKFKVVRDGQVIAENNNVDH</sequence>
<comment type="catalytic activity">
    <reaction evidence="8">
        <text>L-seryl-[protein] + ATP = O-phospho-L-seryl-[protein] + ADP + H(+)</text>
        <dbReference type="Rhea" id="RHEA:17989"/>
        <dbReference type="Rhea" id="RHEA-COMP:9863"/>
        <dbReference type="Rhea" id="RHEA-COMP:11604"/>
        <dbReference type="ChEBI" id="CHEBI:15378"/>
        <dbReference type="ChEBI" id="CHEBI:29999"/>
        <dbReference type="ChEBI" id="CHEBI:30616"/>
        <dbReference type="ChEBI" id="CHEBI:83421"/>
        <dbReference type="ChEBI" id="CHEBI:456216"/>
        <dbReference type="EC" id="2.7.11.1"/>
    </reaction>
</comment>
<organism evidence="13 14">
    <name type="scientific">Ligilactobacillus agilis DSM 20509</name>
    <dbReference type="NCBI Taxonomy" id="1423718"/>
    <lineage>
        <taxon>Bacteria</taxon>
        <taxon>Bacillati</taxon>
        <taxon>Bacillota</taxon>
        <taxon>Bacilli</taxon>
        <taxon>Lactobacillales</taxon>
        <taxon>Lactobacillaceae</taxon>
        <taxon>Ligilactobacillus</taxon>
    </lineage>
</organism>
<dbReference type="AlphaFoldDB" id="A0A0R2AIF1"/>
<evidence type="ECO:0000256" key="4">
    <source>
        <dbReference type="ARBA" id="ARBA00022741"/>
    </source>
</evidence>
<keyword evidence="10" id="KW-0812">Transmembrane</keyword>
<reference evidence="13 14" key="1">
    <citation type="journal article" date="2015" name="Genome Announc.">
        <title>Expanding the biotechnology potential of lactobacilli through comparative genomics of 213 strains and associated genera.</title>
        <authorList>
            <person name="Sun Z."/>
            <person name="Harris H.M."/>
            <person name="McCann A."/>
            <person name="Guo C."/>
            <person name="Argimon S."/>
            <person name="Zhang W."/>
            <person name="Yang X."/>
            <person name="Jeffery I.B."/>
            <person name="Cooney J.C."/>
            <person name="Kagawa T.F."/>
            <person name="Liu W."/>
            <person name="Song Y."/>
            <person name="Salvetti E."/>
            <person name="Wrobel A."/>
            <person name="Rasinkangas P."/>
            <person name="Parkhill J."/>
            <person name="Rea M.C."/>
            <person name="O'Sullivan O."/>
            <person name="Ritari J."/>
            <person name="Douillard F.P."/>
            <person name="Paul Ross R."/>
            <person name="Yang R."/>
            <person name="Briner A.E."/>
            <person name="Felis G.E."/>
            <person name="de Vos W.M."/>
            <person name="Barrangou R."/>
            <person name="Klaenhammer T.R."/>
            <person name="Caufield P.W."/>
            <person name="Cui Y."/>
            <person name="Zhang H."/>
            <person name="O'Toole P.W."/>
        </authorList>
    </citation>
    <scope>NUCLEOTIDE SEQUENCE [LARGE SCALE GENOMIC DNA]</scope>
    <source>
        <strain evidence="13 14">DSM 20509</strain>
    </source>
</reference>
<keyword evidence="14" id="KW-1185">Reference proteome</keyword>
<gene>
    <name evidence="13" type="ORF">FC14_GL000375</name>
</gene>
<dbReference type="PATRIC" id="fig|1423718.3.peg.393"/>
<dbReference type="OrthoDB" id="9788659at2"/>
<dbReference type="Proteomes" id="UP000051008">
    <property type="component" value="Unassembled WGS sequence"/>
</dbReference>
<evidence type="ECO:0000256" key="10">
    <source>
        <dbReference type="SAM" id="Phobius"/>
    </source>
</evidence>
<dbReference type="InterPro" id="IPR011009">
    <property type="entry name" value="Kinase-like_dom_sf"/>
</dbReference>
<dbReference type="InterPro" id="IPR045269">
    <property type="entry name" value="Atg1-like"/>
</dbReference>
<accession>A0A0R2AIF1</accession>
<feature type="domain" description="PASTA" evidence="12">
    <location>
        <begin position="405"/>
        <end position="472"/>
    </location>
</feature>
<keyword evidence="10" id="KW-0472">Membrane</keyword>
<feature type="binding site" evidence="9">
    <location>
        <position position="40"/>
    </location>
    <ligand>
        <name>ATP</name>
        <dbReference type="ChEBI" id="CHEBI:30616"/>
    </ligand>
</feature>
<dbReference type="GO" id="GO:0005737">
    <property type="term" value="C:cytoplasm"/>
    <property type="evidence" value="ECO:0007669"/>
    <property type="project" value="TreeGrafter"/>
</dbReference>
<dbReference type="SMART" id="SM00740">
    <property type="entry name" value="PASTA"/>
    <property type="match status" value="3"/>
</dbReference>
<proteinExistence type="predicted"/>
<dbReference type="Gene3D" id="2.60.40.2560">
    <property type="match status" value="1"/>
</dbReference>
<dbReference type="PROSITE" id="PS50011">
    <property type="entry name" value="PROTEIN_KINASE_DOM"/>
    <property type="match status" value="1"/>
</dbReference>
<evidence type="ECO:0000313" key="13">
    <source>
        <dbReference type="EMBL" id="KRM63590.1"/>
    </source>
</evidence>
<dbReference type="PROSITE" id="PS51178">
    <property type="entry name" value="PASTA"/>
    <property type="match status" value="3"/>
</dbReference>
<evidence type="ECO:0000259" key="11">
    <source>
        <dbReference type="PROSITE" id="PS50011"/>
    </source>
</evidence>
<dbReference type="SUPFAM" id="SSF56112">
    <property type="entry name" value="Protein kinase-like (PK-like)"/>
    <property type="match status" value="1"/>
</dbReference>
<dbReference type="Pfam" id="PF00069">
    <property type="entry name" value="Pkinase"/>
    <property type="match status" value="1"/>
</dbReference>
<dbReference type="EC" id="2.7.11.1" evidence="1"/>
<dbReference type="EMBL" id="AYYP01000060">
    <property type="protein sequence ID" value="KRM63590.1"/>
    <property type="molecule type" value="Genomic_DNA"/>
</dbReference>
<evidence type="ECO:0000256" key="8">
    <source>
        <dbReference type="ARBA" id="ARBA00048679"/>
    </source>
</evidence>
<feature type="transmembrane region" description="Helical" evidence="10">
    <location>
        <begin position="315"/>
        <end position="336"/>
    </location>
</feature>
<name>A0A0R2AIF1_9LACO</name>
<dbReference type="PANTHER" id="PTHR24348">
    <property type="entry name" value="SERINE/THREONINE-PROTEIN KINASE UNC-51-RELATED"/>
    <property type="match status" value="1"/>
</dbReference>
<keyword evidence="3" id="KW-0808">Transferase</keyword>
<dbReference type="Gene3D" id="3.30.200.20">
    <property type="entry name" value="Phosphorylase Kinase, domain 1"/>
    <property type="match status" value="1"/>
</dbReference>
<dbReference type="GO" id="GO:0004674">
    <property type="term" value="F:protein serine/threonine kinase activity"/>
    <property type="evidence" value="ECO:0007669"/>
    <property type="project" value="UniProtKB-KW"/>
</dbReference>
<dbReference type="FunFam" id="1.10.510.10:FF:000021">
    <property type="entry name" value="Serine/threonine protein kinase"/>
    <property type="match status" value="1"/>
</dbReference>
<dbReference type="Gene3D" id="3.30.10.20">
    <property type="match status" value="3"/>
</dbReference>
<evidence type="ECO:0000256" key="6">
    <source>
        <dbReference type="ARBA" id="ARBA00022840"/>
    </source>
</evidence>
<keyword evidence="2" id="KW-0723">Serine/threonine-protein kinase</keyword>
<evidence type="ECO:0000256" key="9">
    <source>
        <dbReference type="PROSITE-ProRule" id="PRU10141"/>
    </source>
</evidence>
<evidence type="ECO:0000313" key="14">
    <source>
        <dbReference type="Proteomes" id="UP000051008"/>
    </source>
</evidence>
<evidence type="ECO:0000256" key="5">
    <source>
        <dbReference type="ARBA" id="ARBA00022777"/>
    </source>
</evidence>
<dbReference type="PANTHER" id="PTHR24348:SF70">
    <property type="entry name" value="PROTEIN KINASE DOMAIN CONTAINING PROTEIN"/>
    <property type="match status" value="1"/>
</dbReference>
<dbReference type="Gene3D" id="1.10.510.10">
    <property type="entry name" value="Transferase(Phosphotransferase) domain 1"/>
    <property type="match status" value="1"/>
</dbReference>
<dbReference type="RefSeq" id="WP_056977024.1">
    <property type="nucleotide sequence ID" value="NZ_AYYP01000060.1"/>
</dbReference>
<feature type="domain" description="Protein kinase" evidence="11">
    <location>
        <begin position="11"/>
        <end position="271"/>
    </location>
</feature>
<dbReference type="CDD" id="cd14014">
    <property type="entry name" value="STKc_PknB_like"/>
    <property type="match status" value="1"/>
</dbReference>
<evidence type="ECO:0000256" key="1">
    <source>
        <dbReference type="ARBA" id="ARBA00012513"/>
    </source>
</evidence>
<evidence type="ECO:0000259" key="12">
    <source>
        <dbReference type="PROSITE" id="PS51178"/>
    </source>
</evidence>
<dbReference type="NCBIfam" id="NF033483">
    <property type="entry name" value="PknB_PASTA_kin"/>
    <property type="match status" value="1"/>
</dbReference>
<comment type="catalytic activity">
    <reaction evidence="7">
        <text>L-threonyl-[protein] + ATP = O-phospho-L-threonyl-[protein] + ADP + H(+)</text>
        <dbReference type="Rhea" id="RHEA:46608"/>
        <dbReference type="Rhea" id="RHEA-COMP:11060"/>
        <dbReference type="Rhea" id="RHEA-COMP:11605"/>
        <dbReference type="ChEBI" id="CHEBI:15378"/>
        <dbReference type="ChEBI" id="CHEBI:30013"/>
        <dbReference type="ChEBI" id="CHEBI:30616"/>
        <dbReference type="ChEBI" id="CHEBI:61977"/>
        <dbReference type="ChEBI" id="CHEBI:456216"/>
        <dbReference type="EC" id="2.7.11.1"/>
    </reaction>
</comment>
<dbReference type="Pfam" id="PF03793">
    <property type="entry name" value="PASTA"/>
    <property type="match status" value="3"/>
</dbReference>
<dbReference type="InterPro" id="IPR005543">
    <property type="entry name" value="PASTA_dom"/>
</dbReference>
<dbReference type="FunFam" id="3.30.200.20:FF:000035">
    <property type="entry name" value="Serine/threonine protein kinase Stk1"/>
    <property type="match status" value="1"/>
</dbReference>
<keyword evidence="4 9" id="KW-0547">Nucleotide-binding</keyword>
<dbReference type="InterPro" id="IPR008271">
    <property type="entry name" value="Ser/Thr_kinase_AS"/>
</dbReference>
<evidence type="ECO:0000256" key="3">
    <source>
        <dbReference type="ARBA" id="ARBA00022679"/>
    </source>
</evidence>
<dbReference type="GO" id="GO:0005524">
    <property type="term" value="F:ATP binding"/>
    <property type="evidence" value="ECO:0007669"/>
    <property type="project" value="UniProtKB-UniRule"/>
</dbReference>
<evidence type="ECO:0000256" key="2">
    <source>
        <dbReference type="ARBA" id="ARBA00022527"/>
    </source>
</evidence>
<dbReference type="CDD" id="cd06577">
    <property type="entry name" value="PASTA_pknB"/>
    <property type="match status" value="3"/>
</dbReference>
<keyword evidence="5 13" id="KW-0418">Kinase</keyword>
<keyword evidence="10" id="KW-1133">Transmembrane helix</keyword>
<comment type="caution">
    <text evidence="13">The sequence shown here is derived from an EMBL/GenBank/DDBJ whole genome shotgun (WGS) entry which is preliminary data.</text>
</comment>
<feature type="domain" description="PASTA" evidence="12">
    <location>
        <begin position="337"/>
        <end position="404"/>
    </location>
</feature>
<dbReference type="InterPro" id="IPR000719">
    <property type="entry name" value="Prot_kinase_dom"/>
</dbReference>
<dbReference type="PROSITE" id="PS00108">
    <property type="entry name" value="PROTEIN_KINASE_ST"/>
    <property type="match status" value="1"/>
</dbReference>
<dbReference type="PROSITE" id="PS00107">
    <property type="entry name" value="PROTEIN_KINASE_ATP"/>
    <property type="match status" value="1"/>
</dbReference>
<feature type="domain" description="PASTA" evidence="12">
    <location>
        <begin position="473"/>
        <end position="538"/>
    </location>
</feature>
<dbReference type="InterPro" id="IPR017441">
    <property type="entry name" value="Protein_kinase_ATP_BS"/>
</dbReference>
<protein>
    <recommendedName>
        <fullName evidence="1">non-specific serine/threonine protein kinase</fullName>
        <ecNumber evidence="1">2.7.11.1</ecNumber>
    </recommendedName>
</protein>
<keyword evidence="6 9" id="KW-0067">ATP-binding</keyword>